<evidence type="ECO:0000256" key="1">
    <source>
        <dbReference type="ARBA" id="ARBA00006347"/>
    </source>
</evidence>
<evidence type="ECO:0000256" key="2">
    <source>
        <dbReference type="SAM" id="MobiDB-lite"/>
    </source>
</evidence>
<proteinExistence type="inferred from homology"/>
<dbReference type="Pfam" id="PF00085">
    <property type="entry name" value="Thioredoxin"/>
    <property type="match status" value="1"/>
</dbReference>
<dbReference type="PANTHER" id="PTHR45672:SF11">
    <property type="entry name" value="PROTEIN DISULFIDE-ISOMERASE C17H9.14C"/>
    <property type="match status" value="1"/>
</dbReference>
<evidence type="ECO:0000259" key="4">
    <source>
        <dbReference type="PROSITE" id="PS51352"/>
    </source>
</evidence>
<feature type="region of interest" description="Disordered" evidence="2">
    <location>
        <begin position="463"/>
        <end position="485"/>
    </location>
</feature>
<organism evidence="5">
    <name type="scientific">Ostreococcus tauri</name>
    <name type="common">Marine green alga</name>
    <dbReference type="NCBI Taxonomy" id="70448"/>
    <lineage>
        <taxon>Eukaryota</taxon>
        <taxon>Viridiplantae</taxon>
        <taxon>Chlorophyta</taxon>
        <taxon>Mamiellophyceae</taxon>
        <taxon>Mamiellales</taxon>
        <taxon>Bathycoccaceae</taxon>
        <taxon>Ostreococcus</taxon>
    </lineage>
</organism>
<comment type="similarity">
    <text evidence="1">Belongs to the protein disulfide isomerase family.</text>
</comment>
<evidence type="ECO:0000313" key="5">
    <source>
        <dbReference type="EMBL" id="OUS44161.1"/>
    </source>
</evidence>
<sequence>MAVVLGVLALARAGVAEGNEAGDGVVRDGFGGLDNFFATLDEREVFAAARDSDVAVALLIPHCALCKNYAHEFRFVASLYDAIDAKTEKKTGLTFVEVPDARETPNVTAAFGATNAPFVALLKRKRWYYVTASGETKIRAPKRFEGELNAKETVEWLNYALGLEPERRAVVPPDVDELTLDTVDAYAKDEEYDTVIEFYAEWCGHCKAFKKDYERVGAHYARERRVNGRRVKIGRLNVDNARSAAAKYNITGLPTVVLFKRGHKEKGVIYKGSKKTSQRVMEFIESPGVALTEMAFRDMDPWKCFASLRDEGLITFDDTLEKAVTGETVTPEECDKLVHRIVAFAEERGNRQQWHDTMKIMTCMSMTPQLKNTPSGNSHAVWNLLDNAKYHVEHPSEEERERREEEDESKDEDDAYAKWRMVNGEIDWGAVRREQAEAWRREREKHGLDRAEVDEILEEEEWFDFASQDDGGAIPDGTIPNRDEL</sequence>
<dbReference type="GO" id="GO:0003756">
    <property type="term" value="F:protein disulfide isomerase activity"/>
    <property type="evidence" value="ECO:0007669"/>
    <property type="project" value="TreeGrafter"/>
</dbReference>
<name>A0A1Y5I3Y1_OSTTA</name>
<feature type="region of interest" description="Disordered" evidence="2">
    <location>
        <begin position="392"/>
        <end position="416"/>
    </location>
</feature>
<accession>A0A1Y5I3Y1</accession>
<feature type="domain" description="Thioredoxin" evidence="4">
    <location>
        <begin position="169"/>
        <end position="289"/>
    </location>
</feature>
<feature type="chain" id="PRO_5012576752" evidence="3">
    <location>
        <begin position="19"/>
        <end position="485"/>
    </location>
</feature>
<dbReference type="GO" id="GO:0005783">
    <property type="term" value="C:endoplasmic reticulum"/>
    <property type="evidence" value="ECO:0007669"/>
    <property type="project" value="TreeGrafter"/>
</dbReference>
<dbReference type="InterPro" id="IPR036249">
    <property type="entry name" value="Thioredoxin-like_sf"/>
</dbReference>
<keyword evidence="3" id="KW-0732">Signal</keyword>
<dbReference type="eggNOG" id="KOG0191">
    <property type="taxonomic scope" value="Eukaryota"/>
</dbReference>
<dbReference type="PRINTS" id="PR00421">
    <property type="entry name" value="THIOREDOXIN"/>
</dbReference>
<dbReference type="Proteomes" id="UP000195557">
    <property type="component" value="Unassembled WGS sequence"/>
</dbReference>
<feature type="compositionally biased region" description="Acidic residues" evidence="2">
    <location>
        <begin position="404"/>
        <end position="414"/>
    </location>
</feature>
<dbReference type="GO" id="GO:0006457">
    <property type="term" value="P:protein folding"/>
    <property type="evidence" value="ECO:0007669"/>
    <property type="project" value="TreeGrafter"/>
</dbReference>
<keyword evidence="5" id="KW-0413">Isomerase</keyword>
<feature type="compositionally biased region" description="Basic and acidic residues" evidence="2">
    <location>
        <begin position="392"/>
        <end position="403"/>
    </location>
</feature>
<dbReference type="EMBL" id="KZ155826">
    <property type="protein sequence ID" value="OUS44161.1"/>
    <property type="molecule type" value="Genomic_DNA"/>
</dbReference>
<dbReference type="PANTHER" id="PTHR45672">
    <property type="entry name" value="PROTEIN DISULFIDE-ISOMERASE C17H9.14C-RELATED"/>
    <property type="match status" value="1"/>
</dbReference>
<dbReference type="Gene3D" id="3.40.30.10">
    <property type="entry name" value="Glutaredoxin"/>
    <property type="match status" value="2"/>
</dbReference>
<dbReference type="InterPro" id="IPR013766">
    <property type="entry name" value="Thioredoxin_domain"/>
</dbReference>
<gene>
    <name evidence="5" type="ORF">BE221DRAFT_200129</name>
</gene>
<dbReference type="PROSITE" id="PS51352">
    <property type="entry name" value="THIOREDOXIN_2"/>
    <property type="match status" value="1"/>
</dbReference>
<dbReference type="InterPro" id="IPR017937">
    <property type="entry name" value="Thioredoxin_CS"/>
</dbReference>
<feature type="signal peptide" evidence="3">
    <location>
        <begin position="1"/>
        <end position="18"/>
    </location>
</feature>
<dbReference type="CDD" id="cd02961">
    <property type="entry name" value="PDI_a_family"/>
    <property type="match status" value="1"/>
</dbReference>
<dbReference type="AlphaFoldDB" id="A0A1Y5I3Y1"/>
<protein>
    <submittedName>
        <fullName evidence="5">Protein disulfide isomerase</fullName>
    </submittedName>
</protein>
<dbReference type="SUPFAM" id="SSF52833">
    <property type="entry name" value="Thioredoxin-like"/>
    <property type="match status" value="1"/>
</dbReference>
<evidence type="ECO:0000256" key="3">
    <source>
        <dbReference type="SAM" id="SignalP"/>
    </source>
</evidence>
<dbReference type="InterPro" id="IPR051063">
    <property type="entry name" value="PDI"/>
</dbReference>
<reference evidence="5" key="1">
    <citation type="submission" date="2017-04" db="EMBL/GenBank/DDBJ databases">
        <title>Population genomics of picophytoplankton unveils novel chromosome hypervariability.</title>
        <authorList>
            <consortium name="DOE Joint Genome Institute"/>
            <person name="Blanc-Mathieu R."/>
            <person name="Krasovec M."/>
            <person name="Hebrard M."/>
            <person name="Yau S."/>
            <person name="Desgranges E."/>
            <person name="Martin J."/>
            <person name="Schackwitz W."/>
            <person name="Kuo A."/>
            <person name="Salin G."/>
            <person name="Donnadieu C."/>
            <person name="Desdevises Y."/>
            <person name="Sanchez-Ferandin S."/>
            <person name="Moreau H."/>
            <person name="Rivals E."/>
            <person name="Grigoriev I.V."/>
            <person name="Grimsley N."/>
            <person name="Eyre-Walker A."/>
            <person name="Piganeau G."/>
        </authorList>
    </citation>
    <scope>NUCLEOTIDE SEQUENCE [LARGE SCALE GENOMIC DNA]</scope>
    <source>
        <strain evidence="5">RCC 1115</strain>
    </source>
</reference>
<dbReference type="PROSITE" id="PS00194">
    <property type="entry name" value="THIOREDOXIN_1"/>
    <property type="match status" value="1"/>
</dbReference>